<evidence type="ECO:0000313" key="2">
    <source>
        <dbReference type="Proteomes" id="UP000005561"/>
    </source>
</evidence>
<dbReference type="EMBL" id="ACCL02000003">
    <property type="protein sequence ID" value="EET62032.1"/>
    <property type="molecule type" value="Genomic_DNA"/>
</dbReference>
<proteinExistence type="predicted"/>
<sequence length="475" mass="55333">MPVFENISDKFFNPFCCRNRELYFACIQQLIDKSKEIPVLYETDARNCLIIYLQNSMYAIETENIGEEISSQRSSPENASVILRYFRSCGWITPKEIGRTGDNIASVSSYCRKLVDALHKIFDRDASGAITNHIFSMYEILKSSLEKDSARAIRPYSNICVPLVENECDLKNELLVLKDSIRTIMHAVMEIEDANGFGQFLMKDEMLDRFFNDYFFIKRSGLIPGYIAGIDRMLMRIKKSELYDRMAEEYMELKNVDPVTAREVVDRQFGELDSFINMEYEKEMSYIDKRINTYYNLYSTRMMMVLSNHTNLQQYLNRLLLQMRSMKEEEREKLLNGLSECFKLRSMGYVSRKSFERRRKAKPNTENAAIEREELSQEEKQRLTDELLKETPDRYSMETVRGYLDGLSFPENGLAVSEMAIHTRDDAMMAAASIIYSGSVGFPYEVEFGEGMTETEVARISNIRIKKKERRGQTV</sequence>
<dbReference type="AlphaFoldDB" id="C6LAQ1"/>
<dbReference type="STRING" id="168384.SAMN05660368_03879"/>
<dbReference type="InterPro" id="IPR043773">
    <property type="entry name" value="JetA"/>
</dbReference>
<organism evidence="1 2">
    <name type="scientific">Marvinbryantia formatexigens DSM 14469</name>
    <dbReference type="NCBI Taxonomy" id="478749"/>
    <lineage>
        <taxon>Bacteria</taxon>
        <taxon>Bacillati</taxon>
        <taxon>Bacillota</taxon>
        <taxon>Clostridia</taxon>
        <taxon>Lachnospirales</taxon>
        <taxon>Lachnospiraceae</taxon>
        <taxon>Marvinbryantia</taxon>
    </lineage>
</organism>
<protein>
    <submittedName>
        <fullName evidence="1">Uncharacterized protein</fullName>
    </submittedName>
</protein>
<accession>C6LAQ1</accession>
<name>C6LAQ1_9FIRM</name>
<gene>
    <name evidence="1" type="ORF">BRYFOR_05695</name>
</gene>
<dbReference type="Proteomes" id="UP000005561">
    <property type="component" value="Unassembled WGS sequence"/>
</dbReference>
<dbReference type="RefSeq" id="WP_006860493.1">
    <property type="nucleotide sequence ID" value="NZ_ACCL02000003.1"/>
</dbReference>
<dbReference type="Pfam" id="PF18982">
    <property type="entry name" value="JetA"/>
    <property type="match status" value="1"/>
</dbReference>
<dbReference type="eggNOG" id="ENOG502Z8PH">
    <property type="taxonomic scope" value="Bacteria"/>
</dbReference>
<reference evidence="1" key="1">
    <citation type="submission" date="2009-07" db="EMBL/GenBank/DDBJ databases">
        <authorList>
            <person name="Weinstock G."/>
            <person name="Sodergren E."/>
            <person name="Clifton S."/>
            <person name="Fulton L."/>
            <person name="Fulton B."/>
            <person name="Courtney L."/>
            <person name="Fronick C."/>
            <person name="Harrison M."/>
            <person name="Strong C."/>
            <person name="Farmer C."/>
            <person name="Delahaunty K."/>
            <person name="Markovic C."/>
            <person name="Hall O."/>
            <person name="Minx P."/>
            <person name="Tomlinson C."/>
            <person name="Mitreva M."/>
            <person name="Nelson J."/>
            <person name="Hou S."/>
            <person name="Wollam A."/>
            <person name="Pepin K.H."/>
            <person name="Johnson M."/>
            <person name="Bhonagiri V."/>
            <person name="Nash W.E."/>
            <person name="Warren W."/>
            <person name="Chinwalla A."/>
            <person name="Mardis E.R."/>
            <person name="Wilson R.K."/>
        </authorList>
    </citation>
    <scope>NUCLEOTIDE SEQUENCE [LARGE SCALE GENOMIC DNA]</scope>
    <source>
        <strain evidence="1">DSM 14469</strain>
    </source>
</reference>
<dbReference type="OrthoDB" id="9807828at2"/>
<comment type="caution">
    <text evidence="1">The sequence shown here is derived from an EMBL/GenBank/DDBJ whole genome shotgun (WGS) entry which is preliminary data.</text>
</comment>
<keyword evidence="2" id="KW-1185">Reference proteome</keyword>
<evidence type="ECO:0000313" key="1">
    <source>
        <dbReference type="EMBL" id="EET62032.1"/>
    </source>
</evidence>